<protein>
    <recommendedName>
        <fullName evidence="4">Type III secretion protein</fullName>
    </recommendedName>
</protein>
<accession>A0A2N7VTC8</accession>
<dbReference type="OrthoDB" id="9946099at2"/>
<keyword evidence="3" id="KW-1185">Reference proteome</keyword>
<evidence type="ECO:0000313" key="2">
    <source>
        <dbReference type="EMBL" id="PMS20416.1"/>
    </source>
</evidence>
<proteinExistence type="predicted"/>
<dbReference type="Proteomes" id="UP000235616">
    <property type="component" value="Unassembled WGS sequence"/>
</dbReference>
<dbReference type="EMBL" id="PNYA01000008">
    <property type="protein sequence ID" value="PMS20416.1"/>
    <property type="molecule type" value="Genomic_DNA"/>
</dbReference>
<comment type="caution">
    <text evidence="2">The sequence shown here is derived from an EMBL/GenBank/DDBJ whole genome shotgun (WGS) entry which is preliminary data.</text>
</comment>
<evidence type="ECO:0000313" key="3">
    <source>
        <dbReference type="Proteomes" id="UP000235616"/>
    </source>
</evidence>
<name>A0A2N7VTC8_9BURK</name>
<organism evidence="2 3">
    <name type="scientific">Trinickia dabaoshanensis</name>
    <dbReference type="NCBI Taxonomy" id="564714"/>
    <lineage>
        <taxon>Bacteria</taxon>
        <taxon>Pseudomonadati</taxon>
        <taxon>Pseudomonadota</taxon>
        <taxon>Betaproteobacteria</taxon>
        <taxon>Burkholderiales</taxon>
        <taxon>Burkholderiaceae</taxon>
        <taxon>Trinickia</taxon>
    </lineage>
</organism>
<feature type="chain" id="PRO_5014640360" description="Type III secretion protein" evidence="1">
    <location>
        <begin position="27"/>
        <end position="108"/>
    </location>
</feature>
<feature type="signal peptide" evidence="1">
    <location>
        <begin position="1"/>
        <end position="26"/>
    </location>
</feature>
<gene>
    <name evidence="2" type="ORF">C0Z18_10785</name>
</gene>
<sequence>MTIAAIVPAIHAVGALATLATSVVSAVTGSAGEAASGSAGSPGGVGSNQMERILKRQEAMQLRAMEMQTEANIQKMMTDTANSIASGHLDSGAKVQNASIKAAQGIHF</sequence>
<evidence type="ECO:0008006" key="4">
    <source>
        <dbReference type="Google" id="ProtNLM"/>
    </source>
</evidence>
<dbReference type="AlphaFoldDB" id="A0A2N7VTC8"/>
<dbReference type="RefSeq" id="WP_146013987.1">
    <property type="nucleotide sequence ID" value="NZ_PNYA01000008.1"/>
</dbReference>
<reference evidence="2 3" key="1">
    <citation type="submission" date="2018-01" db="EMBL/GenBank/DDBJ databases">
        <title>Whole genome analyses suggest that Burkholderia sensu lato contains two further novel genera in the rhizoxinica-symbiotica group Mycetohabitans gen. nov., and Trinickia gen. nov.: implications for the evolution of diazotrophy and nodulation in the Burkholderiaceae.</title>
        <authorList>
            <person name="Estrada-de los Santos P."/>
            <person name="Palmer M."/>
            <person name="Chavez-Ramirez B."/>
            <person name="Beukes C."/>
            <person name="Steenkamp E.T."/>
            <person name="Hirsch A.M."/>
            <person name="Manyaka P."/>
            <person name="Maluk M."/>
            <person name="Lafos M."/>
            <person name="Crook M."/>
            <person name="Gross E."/>
            <person name="Simon M.F."/>
            <person name="Bueno dos Reis Junior F."/>
            <person name="Poole P.S."/>
            <person name="Venter S.N."/>
            <person name="James E.K."/>
        </authorList>
    </citation>
    <scope>NUCLEOTIDE SEQUENCE [LARGE SCALE GENOMIC DNA]</scope>
    <source>
        <strain evidence="2 3">GIMN1.004</strain>
    </source>
</reference>
<keyword evidence="1" id="KW-0732">Signal</keyword>
<evidence type="ECO:0000256" key="1">
    <source>
        <dbReference type="SAM" id="SignalP"/>
    </source>
</evidence>